<sequence length="160" mass="18151">MNNNNAVHGSWQQAEGRRLKWVELQQDRCSELLALAVRSCVDRSVIQEQAEKLMSSCCCCRKYPMWPPQQAHLNPLKNQTLQKTPEKNLPPVSLTEKSFPGCRGSVFRPRLHRESRRPAPHQSFHKLKCFKNLPAATNNRLLPPLFASNTATPAHSSAID</sequence>
<proteinExistence type="predicted"/>
<organism evidence="1 2">
    <name type="scientific">Sphagnum troendelagicum</name>
    <dbReference type="NCBI Taxonomy" id="128251"/>
    <lineage>
        <taxon>Eukaryota</taxon>
        <taxon>Viridiplantae</taxon>
        <taxon>Streptophyta</taxon>
        <taxon>Embryophyta</taxon>
        <taxon>Bryophyta</taxon>
        <taxon>Sphagnophytina</taxon>
        <taxon>Sphagnopsida</taxon>
        <taxon>Sphagnales</taxon>
        <taxon>Sphagnaceae</taxon>
        <taxon>Sphagnum</taxon>
    </lineage>
</organism>
<accession>A0ABP0TZX5</accession>
<protein>
    <submittedName>
        <fullName evidence="1">Uncharacterized protein</fullName>
    </submittedName>
</protein>
<reference evidence="1" key="1">
    <citation type="submission" date="2024-02" db="EMBL/GenBank/DDBJ databases">
        <authorList>
            <consortium name="ELIXIR-Norway"/>
            <consortium name="Elixir Norway"/>
        </authorList>
    </citation>
    <scope>NUCLEOTIDE SEQUENCE</scope>
</reference>
<evidence type="ECO:0000313" key="1">
    <source>
        <dbReference type="EMBL" id="CAK9209469.1"/>
    </source>
</evidence>
<dbReference type="Proteomes" id="UP001497512">
    <property type="component" value="Chromosome 17"/>
</dbReference>
<evidence type="ECO:0000313" key="2">
    <source>
        <dbReference type="Proteomes" id="UP001497512"/>
    </source>
</evidence>
<keyword evidence="2" id="KW-1185">Reference proteome</keyword>
<name>A0ABP0TZX5_9BRYO</name>
<dbReference type="EMBL" id="OZ019909">
    <property type="protein sequence ID" value="CAK9209469.1"/>
    <property type="molecule type" value="Genomic_DNA"/>
</dbReference>
<gene>
    <name evidence="1" type="ORF">CSSPTR1EN2_LOCUS9758</name>
</gene>